<sequence>MAKLVMTHQIVNVFVRLYKVITDRLMFVSTLTRRRRNVNKLNEKLREKFSTWHKNAGKCYSRLRI</sequence>
<reference evidence="1 2" key="1">
    <citation type="submission" date="2014-04" db="EMBL/GenBank/DDBJ databases">
        <title>Genome sequencing of Vibrio navarrensis strains.</title>
        <authorList>
            <person name="Gladney L.M."/>
            <person name="Katz L.S."/>
            <person name="Marino-Ramirez L."/>
            <person name="Jordan I.K."/>
        </authorList>
    </citation>
    <scope>NUCLEOTIDE SEQUENCE [LARGE SCALE GENOMIC DNA]</scope>
    <source>
        <strain evidence="1 2">ATCC 51183</strain>
    </source>
</reference>
<dbReference type="EMBL" id="JMCG01000001">
    <property type="protein sequence ID" value="KGK11719.1"/>
    <property type="molecule type" value="Genomic_DNA"/>
</dbReference>
<name>A0A099MDU1_9VIBR</name>
<evidence type="ECO:0000313" key="1">
    <source>
        <dbReference type="EMBL" id="KGK11719.1"/>
    </source>
</evidence>
<proteinExistence type="predicted"/>
<evidence type="ECO:0000313" key="2">
    <source>
        <dbReference type="Proteomes" id="UP000029994"/>
    </source>
</evidence>
<comment type="caution">
    <text evidence="1">The sequence shown here is derived from an EMBL/GenBank/DDBJ whole genome shotgun (WGS) entry which is preliminary data.</text>
</comment>
<keyword evidence="2" id="KW-1185">Reference proteome</keyword>
<organism evidence="1 2">
    <name type="scientific">Vibrio navarrensis</name>
    <dbReference type="NCBI Taxonomy" id="29495"/>
    <lineage>
        <taxon>Bacteria</taxon>
        <taxon>Pseudomonadati</taxon>
        <taxon>Pseudomonadota</taxon>
        <taxon>Gammaproteobacteria</taxon>
        <taxon>Vibrionales</taxon>
        <taxon>Vibrionaceae</taxon>
        <taxon>Vibrio</taxon>
    </lineage>
</organism>
<dbReference type="AlphaFoldDB" id="A0A099MDU1"/>
<accession>A0A099MDU1</accession>
<protein>
    <submittedName>
        <fullName evidence="1">Uncharacterized protein</fullName>
    </submittedName>
</protein>
<dbReference type="Proteomes" id="UP000029994">
    <property type="component" value="Unassembled WGS sequence"/>
</dbReference>
<gene>
    <name evidence="1" type="ORF">EA26_10545</name>
</gene>